<sequence>MCEVFAKGPGKQFLLNMIELSKQLTVFEIRRCLEKFSWFRGCKVKINKQQVTLNGRGKEPPARPQTTGERQFILESEEDEPSPQVLSRASSNTSSTQRSAGGSRRYDKSKSTNSGGKRHHKRR</sequence>
<reference evidence="2" key="1">
    <citation type="submission" date="2013-12" db="EMBL/GenBank/DDBJ databases">
        <authorList>
            <person name="Aslett M."/>
        </authorList>
    </citation>
    <scope>NUCLEOTIDE SEQUENCE [LARGE SCALE GENOMIC DNA]</scope>
    <source>
        <strain evidence="2">Lindley</strain>
    </source>
</reference>
<evidence type="ECO:0000313" key="2">
    <source>
        <dbReference type="Proteomes" id="UP000050741"/>
    </source>
</evidence>
<dbReference type="WBParaSite" id="GPLIN_000108600">
    <property type="protein sequence ID" value="GPLIN_000108600"/>
    <property type="gene ID" value="GPLIN_000108600"/>
</dbReference>
<evidence type="ECO:0000256" key="1">
    <source>
        <dbReference type="SAM" id="MobiDB-lite"/>
    </source>
</evidence>
<keyword evidence="2" id="KW-1185">Reference proteome</keyword>
<protein>
    <submittedName>
        <fullName evidence="3">S10_plectin domain-containing protein</fullName>
    </submittedName>
</protein>
<proteinExistence type="predicted"/>
<name>A0A183BKF6_GLOPA</name>
<organism evidence="2 3">
    <name type="scientific">Globodera pallida</name>
    <name type="common">Potato cyst nematode worm</name>
    <name type="synonym">Heterodera pallida</name>
    <dbReference type="NCBI Taxonomy" id="36090"/>
    <lineage>
        <taxon>Eukaryota</taxon>
        <taxon>Metazoa</taxon>
        <taxon>Ecdysozoa</taxon>
        <taxon>Nematoda</taxon>
        <taxon>Chromadorea</taxon>
        <taxon>Rhabditida</taxon>
        <taxon>Tylenchina</taxon>
        <taxon>Tylenchomorpha</taxon>
        <taxon>Tylenchoidea</taxon>
        <taxon>Heteroderidae</taxon>
        <taxon>Heteroderinae</taxon>
        <taxon>Globodera</taxon>
    </lineage>
</organism>
<dbReference type="Proteomes" id="UP000050741">
    <property type="component" value="Unassembled WGS sequence"/>
</dbReference>
<dbReference type="AlphaFoldDB" id="A0A183BKF6"/>
<accession>A0A183BKF6</accession>
<evidence type="ECO:0000313" key="3">
    <source>
        <dbReference type="WBParaSite" id="GPLIN_000108600"/>
    </source>
</evidence>
<feature type="region of interest" description="Disordered" evidence="1">
    <location>
        <begin position="53"/>
        <end position="123"/>
    </location>
</feature>
<feature type="compositionally biased region" description="Polar residues" evidence="1">
    <location>
        <begin position="84"/>
        <end position="100"/>
    </location>
</feature>
<reference evidence="2" key="2">
    <citation type="submission" date="2014-05" db="EMBL/GenBank/DDBJ databases">
        <title>The genome and life-stage specific transcriptomes of Globodera pallida elucidate key aspects of plant parasitism by a cyst nematode.</title>
        <authorList>
            <person name="Cotton J.A."/>
            <person name="Lilley C.J."/>
            <person name="Jones L.M."/>
            <person name="Kikuchi T."/>
            <person name="Reid A.J."/>
            <person name="Thorpe P."/>
            <person name="Tsai I.J."/>
            <person name="Beasley H."/>
            <person name="Blok V."/>
            <person name="Cock P.J.A."/>
            <person name="Van den Akker S.E."/>
            <person name="Holroyd N."/>
            <person name="Hunt M."/>
            <person name="Mantelin S."/>
            <person name="Naghra H."/>
            <person name="Pain A."/>
            <person name="Palomares-Rius J.E."/>
            <person name="Zarowiecki M."/>
            <person name="Berriman M."/>
            <person name="Jones J.T."/>
            <person name="Urwin P.E."/>
        </authorList>
    </citation>
    <scope>NUCLEOTIDE SEQUENCE [LARGE SCALE GENOMIC DNA]</scope>
    <source>
        <strain evidence="2">Lindley</strain>
    </source>
</reference>
<reference evidence="3" key="3">
    <citation type="submission" date="2016-06" db="UniProtKB">
        <authorList>
            <consortium name="WormBaseParasite"/>
        </authorList>
    </citation>
    <scope>IDENTIFICATION</scope>
</reference>